<dbReference type="Proteomes" id="UP001489004">
    <property type="component" value="Unassembled WGS sequence"/>
</dbReference>
<dbReference type="CDD" id="cd06592">
    <property type="entry name" value="GH31_NET37"/>
    <property type="match status" value="1"/>
</dbReference>
<accession>A0AAW1PBS8</accession>
<feature type="domain" description="Glycoside hydrolase family 31 TIM barrel" evidence="6">
    <location>
        <begin position="315"/>
        <end position="608"/>
    </location>
</feature>
<dbReference type="SUPFAM" id="SSF51011">
    <property type="entry name" value="Glycosyl hydrolase domain"/>
    <property type="match status" value="1"/>
</dbReference>
<gene>
    <name evidence="8" type="ORF">WJX72_006324</name>
</gene>
<dbReference type="Gene3D" id="3.20.20.80">
    <property type="entry name" value="Glycosidases"/>
    <property type="match status" value="1"/>
</dbReference>
<dbReference type="Gene3D" id="2.60.40.1180">
    <property type="entry name" value="Golgi alpha-mannosidase II"/>
    <property type="match status" value="1"/>
</dbReference>
<feature type="region of interest" description="Disordered" evidence="5">
    <location>
        <begin position="247"/>
        <end position="266"/>
    </location>
</feature>
<evidence type="ECO:0000259" key="7">
    <source>
        <dbReference type="Pfam" id="PF21365"/>
    </source>
</evidence>
<dbReference type="Pfam" id="PF01055">
    <property type="entry name" value="Glyco_hydro_31_2nd"/>
    <property type="match status" value="1"/>
</dbReference>
<evidence type="ECO:0000256" key="4">
    <source>
        <dbReference type="RuleBase" id="RU361185"/>
    </source>
</evidence>
<dbReference type="InterPro" id="IPR050985">
    <property type="entry name" value="Alpha-glycosidase_related"/>
</dbReference>
<evidence type="ECO:0000256" key="5">
    <source>
        <dbReference type="SAM" id="MobiDB-lite"/>
    </source>
</evidence>
<evidence type="ECO:0008006" key="10">
    <source>
        <dbReference type="Google" id="ProtNLM"/>
    </source>
</evidence>
<dbReference type="InterPro" id="IPR017853">
    <property type="entry name" value="GH"/>
</dbReference>
<dbReference type="Pfam" id="PF21365">
    <property type="entry name" value="Glyco_hydro_31_3rd"/>
    <property type="match status" value="1"/>
</dbReference>
<reference evidence="8 9" key="1">
    <citation type="journal article" date="2024" name="Nat. Commun.">
        <title>Phylogenomics reveals the evolutionary origins of lichenization in chlorophyte algae.</title>
        <authorList>
            <person name="Puginier C."/>
            <person name="Libourel C."/>
            <person name="Otte J."/>
            <person name="Skaloud P."/>
            <person name="Haon M."/>
            <person name="Grisel S."/>
            <person name="Petersen M."/>
            <person name="Berrin J.G."/>
            <person name="Delaux P.M."/>
            <person name="Dal Grande F."/>
            <person name="Keller J."/>
        </authorList>
    </citation>
    <scope>NUCLEOTIDE SEQUENCE [LARGE SCALE GENOMIC DNA]</scope>
    <source>
        <strain evidence="8 9">SAG 2043</strain>
    </source>
</reference>
<keyword evidence="3 4" id="KW-0326">Glycosidase</keyword>
<evidence type="ECO:0000313" key="8">
    <source>
        <dbReference type="EMBL" id="KAK9806886.1"/>
    </source>
</evidence>
<dbReference type="InterPro" id="IPR048395">
    <property type="entry name" value="Glyco_hydro_31_C"/>
</dbReference>
<dbReference type="PANTHER" id="PTHR43053:SF4">
    <property type="entry name" value="MYOGENESIS-REGULATING GLYCOSIDASE"/>
    <property type="match status" value="1"/>
</dbReference>
<dbReference type="InterPro" id="IPR013780">
    <property type="entry name" value="Glyco_hydro_b"/>
</dbReference>
<evidence type="ECO:0000256" key="1">
    <source>
        <dbReference type="ARBA" id="ARBA00007806"/>
    </source>
</evidence>
<protein>
    <recommendedName>
        <fullName evidence="10">Glycoside hydrolase</fullName>
    </recommendedName>
</protein>
<proteinExistence type="inferred from homology"/>
<feature type="domain" description="Glycosyl hydrolase family 31 C-terminal" evidence="7">
    <location>
        <begin position="623"/>
        <end position="706"/>
    </location>
</feature>
<keyword evidence="9" id="KW-1185">Reference proteome</keyword>
<comment type="caution">
    <text evidence="8">The sequence shown here is derived from an EMBL/GenBank/DDBJ whole genome shotgun (WGS) entry which is preliminary data.</text>
</comment>
<dbReference type="EMBL" id="JALJOR010000013">
    <property type="protein sequence ID" value="KAK9806886.1"/>
    <property type="molecule type" value="Genomic_DNA"/>
</dbReference>
<dbReference type="PANTHER" id="PTHR43053">
    <property type="entry name" value="GLYCOSIDASE FAMILY 31"/>
    <property type="match status" value="1"/>
</dbReference>
<dbReference type="GO" id="GO:0005975">
    <property type="term" value="P:carbohydrate metabolic process"/>
    <property type="evidence" value="ECO:0007669"/>
    <property type="project" value="InterPro"/>
</dbReference>
<evidence type="ECO:0000256" key="3">
    <source>
        <dbReference type="ARBA" id="ARBA00023295"/>
    </source>
</evidence>
<comment type="similarity">
    <text evidence="1 4">Belongs to the glycosyl hydrolase 31 family.</text>
</comment>
<sequence length="721" mass="80343">MTPESFEIATASSRLLVTCSGVYRLWHTAAGHQRLAAAGHLTLPKGVDHRTFQVVHERVEAGQLVEAEITWSSAEGLEACLKIASPGHMEHSWCKGLDTGFVLEWSVSRQSSNMAEVLVDMDTSGHWFGGGHLMRQLWPLNRASLEVGPFLPADNGVNGCNTLLGAQWMTSHGLLVMADPDQPFLHVGMNAPVVNLGEGWIQRRWGVGVQNLAREYLPRAARDFLSGDRQLRIQARSSYKDHLMHHPLSDWMPTPQHPGASDKSDNQSDMLTVRIALCATQNAREASLAALRTMQPPKLAPWEVISAPIWTTWARYFTRVNQAKVLQYAREIVQRGLQRSVMEIDDRWQSAYGDLEFDAKKFPDPAAMVAQLHEMGFKVTVWVMPFVQENSQAYREGKDKGYFVQSTASNRGLKPGFFHWWNPSPVVALDVTNPEAVAWFVKRLRHLQQTTGIDGFKFDAGEPCFLPPQFKTHMPISHATEYTRLWVTAVAGQFAGGVCEVRTGHQTQGVALLTRMGDRFSTWDVANGLQSLIPTLLTSGLLGYPFTLPDMIGGNAYFGRRPDKELMVRWTQVNALMPAMQFSIAPWDLSKETEKLCAAALDLRQQVLGRMLELASEAAETLSPLARPLWWLDPDDESTYLISDQFAVGMDIIVAPVVEKGAVARDVYLPAGLWRELLGSNVVYQGGQWLRNLDAPLSKLPCFLRVSEVEAAALQEAPVRL</sequence>
<name>A0AAW1PBS8_9CHLO</name>
<organism evidence="8 9">
    <name type="scientific">[Myrmecia] bisecta</name>
    <dbReference type="NCBI Taxonomy" id="41462"/>
    <lineage>
        <taxon>Eukaryota</taxon>
        <taxon>Viridiplantae</taxon>
        <taxon>Chlorophyta</taxon>
        <taxon>core chlorophytes</taxon>
        <taxon>Trebouxiophyceae</taxon>
        <taxon>Trebouxiales</taxon>
        <taxon>Trebouxiaceae</taxon>
        <taxon>Myrmecia</taxon>
    </lineage>
</organism>
<evidence type="ECO:0000256" key="2">
    <source>
        <dbReference type="ARBA" id="ARBA00022801"/>
    </source>
</evidence>
<evidence type="ECO:0000259" key="6">
    <source>
        <dbReference type="Pfam" id="PF01055"/>
    </source>
</evidence>
<keyword evidence="2 4" id="KW-0378">Hydrolase</keyword>
<dbReference type="InterPro" id="IPR000322">
    <property type="entry name" value="Glyco_hydro_31_TIM"/>
</dbReference>
<dbReference type="AlphaFoldDB" id="A0AAW1PBS8"/>
<dbReference type="SUPFAM" id="SSF51445">
    <property type="entry name" value="(Trans)glycosidases"/>
    <property type="match status" value="1"/>
</dbReference>
<evidence type="ECO:0000313" key="9">
    <source>
        <dbReference type="Proteomes" id="UP001489004"/>
    </source>
</evidence>
<dbReference type="GO" id="GO:0004553">
    <property type="term" value="F:hydrolase activity, hydrolyzing O-glycosyl compounds"/>
    <property type="evidence" value="ECO:0007669"/>
    <property type="project" value="InterPro"/>
</dbReference>